<dbReference type="AlphaFoldDB" id="A0A942T2X6"/>
<dbReference type="GO" id="GO:0009245">
    <property type="term" value="P:lipid A biosynthetic process"/>
    <property type="evidence" value="ECO:0007669"/>
    <property type="project" value="TreeGrafter"/>
</dbReference>
<dbReference type="EMBL" id="JAGYPE020000022">
    <property type="protein sequence ID" value="MCH6266538.1"/>
    <property type="molecule type" value="Genomic_DNA"/>
</dbReference>
<dbReference type="EMBL" id="JAGYPE010000004">
    <property type="protein sequence ID" value="MBS4184181.1"/>
    <property type="molecule type" value="Genomic_DNA"/>
</dbReference>
<evidence type="ECO:0000256" key="2">
    <source>
        <dbReference type="ARBA" id="ARBA00022801"/>
    </source>
</evidence>
<sequence length="252" mass="29148">MLYGVIGVLLLWYMFFILPTQWLKIERVHIPLGLNKKVLHLSDLHVERLRISPKKINRIIKREKPDIILFTGDFMERASSKSLLEPYSKILKQSAVPCYAVLGNKDYSVQPVEICINSLAENKIQVLRNEWIDLEDFVLVGIDDYCTNHHNVNLSFHHIPKEKPSIVMCHDPNLIEYMDQPFTLMVSGHLHGKQINIPFLFGAKFQGPLMNQGIYKALHIHKGRYLYISKGLGQSRYNIRFGVRSEVSVLNL</sequence>
<reference evidence="5" key="1">
    <citation type="submission" date="2021-05" db="EMBL/GenBank/DDBJ databases">
        <title>Novel Bacillus species.</title>
        <authorList>
            <person name="Liu G."/>
        </authorList>
    </citation>
    <scope>NUCLEOTIDE SEQUENCE</scope>
    <source>
        <strain evidence="5 7">FJAT-50051</strain>
    </source>
</reference>
<dbReference type="RefSeq" id="WP_213144086.1">
    <property type="nucleotide sequence ID" value="NZ_JAGYPE020000022.1"/>
</dbReference>
<dbReference type="Proteomes" id="UP000677265">
    <property type="component" value="Unassembled WGS sequence"/>
</dbReference>
<evidence type="ECO:0000256" key="3">
    <source>
        <dbReference type="SAM" id="Phobius"/>
    </source>
</evidence>
<feature type="transmembrane region" description="Helical" evidence="3">
    <location>
        <begin position="6"/>
        <end position="23"/>
    </location>
</feature>
<dbReference type="Pfam" id="PF00149">
    <property type="entry name" value="Metallophos"/>
    <property type="match status" value="1"/>
</dbReference>
<keyword evidence="3" id="KW-0812">Transmembrane</keyword>
<dbReference type="InterPro" id="IPR029052">
    <property type="entry name" value="Metallo-depent_PP-like"/>
</dbReference>
<keyword evidence="2" id="KW-0378">Hydrolase</keyword>
<gene>
    <name evidence="6" type="ORF">KHB02_013495</name>
    <name evidence="5" type="ORF">KHB02_22560</name>
</gene>
<dbReference type="InterPro" id="IPR051158">
    <property type="entry name" value="Metallophosphoesterase_sf"/>
</dbReference>
<dbReference type="PANTHER" id="PTHR31302">
    <property type="entry name" value="TRANSMEMBRANE PROTEIN WITH METALLOPHOSPHOESTERASE DOMAIN-RELATED"/>
    <property type="match status" value="1"/>
</dbReference>
<dbReference type="InterPro" id="IPR004843">
    <property type="entry name" value="Calcineurin-like_PHP"/>
</dbReference>
<evidence type="ECO:0000313" key="6">
    <source>
        <dbReference type="EMBL" id="MCH6266538.1"/>
    </source>
</evidence>
<evidence type="ECO:0000259" key="4">
    <source>
        <dbReference type="Pfam" id="PF00149"/>
    </source>
</evidence>
<dbReference type="SUPFAM" id="SSF56300">
    <property type="entry name" value="Metallo-dependent phosphatases"/>
    <property type="match status" value="1"/>
</dbReference>
<keyword evidence="3" id="KW-0472">Membrane</keyword>
<evidence type="ECO:0000313" key="7">
    <source>
        <dbReference type="Proteomes" id="UP000677265"/>
    </source>
</evidence>
<keyword evidence="3" id="KW-1133">Transmembrane helix</keyword>
<name>A0A942T2X6_9BACI</name>
<dbReference type="Gene3D" id="3.60.21.10">
    <property type="match status" value="1"/>
</dbReference>
<evidence type="ECO:0000313" key="5">
    <source>
        <dbReference type="EMBL" id="MBS4184181.1"/>
    </source>
</evidence>
<proteinExistence type="predicted"/>
<dbReference type="GO" id="GO:0008758">
    <property type="term" value="F:UDP-2,3-diacylglucosamine hydrolase activity"/>
    <property type="evidence" value="ECO:0007669"/>
    <property type="project" value="TreeGrafter"/>
</dbReference>
<feature type="domain" description="Calcineurin-like phosphoesterase" evidence="4">
    <location>
        <begin position="37"/>
        <end position="191"/>
    </location>
</feature>
<protein>
    <submittedName>
        <fullName evidence="5">Metallophosphoesterase</fullName>
    </submittedName>
</protein>
<accession>A0A942T2X6</accession>
<dbReference type="GO" id="GO:0016020">
    <property type="term" value="C:membrane"/>
    <property type="evidence" value="ECO:0007669"/>
    <property type="project" value="GOC"/>
</dbReference>
<dbReference type="PANTHER" id="PTHR31302:SF31">
    <property type="entry name" value="PHOSPHODIESTERASE YAEI"/>
    <property type="match status" value="1"/>
</dbReference>
<dbReference type="GO" id="GO:0046872">
    <property type="term" value="F:metal ion binding"/>
    <property type="evidence" value="ECO:0007669"/>
    <property type="project" value="UniProtKB-KW"/>
</dbReference>
<comment type="caution">
    <text evidence="5">The sequence shown here is derived from an EMBL/GenBank/DDBJ whole genome shotgun (WGS) entry which is preliminary data.</text>
</comment>
<keyword evidence="1" id="KW-0479">Metal-binding</keyword>
<evidence type="ECO:0000256" key="1">
    <source>
        <dbReference type="ARBA" id="ARBA00022723"/>
    </source>
</evidence>
<organism evidence="5">
    <name type="scientific">Neobacillus citreus</name>
    <dbReference type="NCBI Taxonomy" id="2833578"/>
    <lineage>
        <taxon>Bacteria</taxon>
        <taxon>Bacillati</taxon>
        <taxon>Bacillota</taxon>
        <taxon>Bacilli</taxon>
        <taxon>Bacillales</taxon>
        <taxon>Bacillaceae</taxon>
        <taxon>Neobacillus</taxon>
    </lineage>
</organism>
<keyword evidence="7" id="KW-1185">Reference proteome</keyword>